<protein>
    <submittedName>
        <fullName evidence="2">Uncharacterized protein</fullName>
    </submittedName>
</protein>
<organism evidence="2 3">
    <name type="scientific">Methylomonas aurea</name>
    <dbReference type="NCBI Taxonomy" id="2952224"/>
    <lineage>
        <taxon>Bacteria</taxon>
        <taxon>Pseudomonadati</taxon>
        <taxon>Pseudomonadota</taxon>
        <taxon>Gammaproteobacteria</taxon>
        <taxon>Methylococcales</taxon>
        <taxon>Methylococcaceae</taxon>
        <taxon>Methylomonas</taxon>
    </lineage>
</organism>
<comment type="caution">
    <text evidence="2">The sequence shown here is derived from an EMBL/GenBank/DDBJ whole genome shotgun (WGS) entry which is preliminary data.</text>
</comment>
<feature type="chain" id="PRO_5045366860" evidence="1">
    <location>
        <begin position="26"/>
        <end position="94"/>
    </location>
</feature>
<keyword evidence="1" id="KW-0732">Signal</keyword>
<proteinExistence type="predicted"/>
<dbReference type="EMBL" id="JANIBM010000012">
    <property type="protein sequence ID" value="MCQ8181846.1"/>
    <property type="molecule type" value="Genomic_DNA"/>
</dbReference>
<feature type="signal peptide" evidence="1">
    <location>
        <begin position="1"/>
        <end position="25"/>
    </location>
</feature>
<reference evidence="2 3" key="1">
    <citation type="submission" date="2022-07" db="EMBL/GenBank/DDBJ databases">
        <title>Methylomonas rivi sp. nov., Methylomonas rosea sp. nov., Methylomonas aureus sp. nov. and Methylomonas subterranea sp. nov., four novel methanotrophs isolated from a freshwater creek and the deep terrestrial subsurface.</title>
        <authorList>
            <person name="Abin C."/>
            <person name="Sankaranarayanan K."/>
            <person name="Garner C."/>
            <person name="Sindelar R."/>
            <person name="Kotary K."/>
            <person name="Garner R."/>
            <person name="Barclay S."/>
            <person name="Lawson P."/>
            <person name="Krumholz L."/>
        </authorList>
    </citation>
    <scope>NUCLEOTIDE SEQUENCE [LARGE SCALE GENOMIC DNA]</scope>
    <source>
        <strain evidence="2 3">SURF-1</strain>
    </source>
</reference>
<sequence length="94" mass="10155">MKKMTRIAGLSAAVFMASISANVFAEADNCAAFYPKVPYNCELIRVKVLPAERADFSAFETGAVKASAGGAQYRLRSVTRDTARALRAQHAEAR</sequence>
<dbReference type="Proteomes" id="UP001524569">
    <property type="component" value="Unassembled WGS sequence"/>
</dbReference>
<accession>A0ABT1UHX8</accession>
<evidence type="ECO:0000256" key="1">
    <source>
        <dbReference type="SAM" id="SignalP"/>
    </source>
</evidence>
<gene>
    <name evidence="2" type="ORF">NP603_12065</name>
</gene>
<keyword evidence="3" id="KW-1185">Reference proteome</keyword>
<evidence type="ECO:0000313" key="3">
    <source>
        <dbReference type="Proteomes" id="UP001524569"/>
    </source>
</evidence>
<evidence type="ECO:0000313" key="2">
    <source>
        <dbReference type="EMBL" id="MCQ8181846.1"/>
    </source>
</evidence>
<dbReference type="RefSeq" id="WP_256611133.1">
    <property type="nucleotide sequence ID" value="NZ_JANIBM010000012.1"/>
</dbReference>
<name>A0ABT1UHX8_9GAMM</name>